<gene>
    <name evidence="2" type="primary">LOC104771252</name>
</gene>
<dbReference type="SUPFAM" id="SSF81524">
    <property type="entry name" value="14 kDa protein of cytochrome bc1 complex (Ubiquinol-cytochrome c reductase)"/>
    <property type="match status" value="1"/>
</dbReference>
<dbReference type="Proteomes" id="UP000694864">
    <property type="component" value="Chromosome 20"/>
</dbReference>
<keyword evidence="1" id="KW-1185">Reference proteome</keyword>
<protein>
    <submittedName>
        <fullName evidence="2">Uncharacterized protein LOC104771252</fullName>
    </submittedName>
</protein>
<dbReference type="RefSeq" id="XP_010494051.1">
    <property type="nucleotide sequence ID" value="XM_010495749.2"/>
</dbReference>
<dbReference type="GeneID" id="104771252"/>
<name>A0ABM0Y1I4_CAMSA</name>
<reference evidence="1" key="1">
    <citation type="journal article" date="2014" name="Nat. Commun.">
        <title>The emerging biofuel crop Camelina sativa retains a highly undifferentiated hexaploid genome structure.</title>
        <authorList>
            <person name="Kagale S."/>
            <person name="Koh C."/>
            <person name="Nixon J."/>
            <person name="Bollina V."/>
            <person name="Clarke W.E."/>
            <person name="Tuteja R."/>
            <person name="Spillane C."/>
            <person name="Robinson S.J."/>
            <person name="Links M.G."/>
            <person name="Clarke C."/>
            <person name="Higgins E.E."/>
            <person name="Huebert T."/>
            <person name="Sharpe A.G."/>
            <person name="Parkin I.A."/>
        </authorList>
    </citation>
    <scope>NUCLEOTIDE SEQUENCE [LARGE SCALE GENOMIC DNA]</scope>
    <source>
        <strain evidence="1">cv. DH55</strain>
    </source>
</reference>
<evidence type="ECO:0000313" key="2">
    <source>
        <dbReference type="RefSeq" id="XP_010494051.1"/>
    </source>
</evidence>
<accession>A0ABM0Y1I4</accession>
<sequence>MSTESKHALTRSVSVHGSIEIHADSIISSLPDSSLISLSIESSTKLLPPLPVMNPFKIVSSTPTNQRAMQTPFRGYLQDMLALVERESKEREALGALPLYQRTLP</sequence>
<organism evidence="1 2">
    <name type="scientific">Camelina sativa</name>
    <name type="common">False flax</name>
    <name type="synonym">Myagrum sativum</name>
    <dbReference type="NCBI Taxonomy" id="90675"/>
    <lineage>
        <taxon>Eukaryota</taxon>
        <taxon>Viridiplantae</taxon>
        <taxon>Streptophyta</taxon>
        <taxon>Embryophyta</taxon>
        <taxon>Tracheophyta</taxon>
        <taxon>Spermatophyta</taxon>
        <taxon>Magnoliopsida</taxon>
        <taxon>eudicotyledons</taxon>
        <taxon>Gunneridae</taxon>
        <taxon>Pentapetalae</taxon>
        <taxon>rosids</taxon>
        <taxon>malvids</taxon>
        <taxon>Brassicales</taxon>
        <taxon>Brassicaceae</taxon>
        <taxon>Camelineae</taxon>
        <taxon>Camelina</taxon>
    </lineage>
</organism>
<evidence type="ECO:0000313" key="1">
    <source>
        <dbReference type="Proteomes" id="UP000694864"/>
    </source>
</evidence>
<reference evidence="2" key="2">
    <citation type="submission" date="2025-08" db="UniProtKB">
        <authorList>
            <consortium name="RefSeq"/>
        </authorList>
    </citation>
    <scope>IDENTIFICATION</scope>
    <source>
        <tissue evidence="2">Leaf</tissue>
    </source>
</reference>
<dbReference type="InterPro" id="IPR036544">
    <property type="entry name" value="QCR7_sf"/>
</dbReference>
<proteinExistence type="predicted"/>